<dbReference type="GO" id="GO:0003677">
    <property type="term" value="F:DNA binding"/>
    <property type="evidence" value="ECO:0007669"/>
    <property type="project" value="TreeGrafter"/>
</dbReference>
<dbReference type="Pfam" id="PF03184">
    <property type="entry name" value="DDE_1"/>
    <property type="match status" value="1"/>
</dbReference>
<dbReference type="GO" id="GO:0005634">
    <property type="term" value="C:nucleus"/>
    <property type="evidence" value="ECO:0007669"/>
    <property type="project" value="TreeGrafter"/>
</dbReference>
<sequence length="295" mass="33390">MYTNSTKGWMTQTLFSEWCHTNFVPSVRIFLKNQNLPQKALLILDNCPGHPNEEDLRSEDGQITALYMPPNVTPFLQAMDQNVIQTVKTSYKKSLLYKVLSNEGSVIQALKNTNLKDVVFNLASAWEKVTPKTIVCSWKKLWPSLTLLKAYEKEKGDCDGHKNKDVELNDLREAIIENLVDDPDNLTTDVDNWLAGEEEEQSQIMTDDEIIADVLDCDDENEVDSAATPVPAHTHTVNTDKALDAFRTTITWAEENGASATDIFTLKRLQESMIRHSFSAKKQKSIKNFFSVTDN</sequence>
<dbReference type="PANTHER" id="PTHR19303">
    <property type="entry name" value="TRANSPOSON"/>
    <property type="match status" value="1"/>
</dbReference>
<proteinExistence type="predicted"/>
<name>A0A1B6ELN4_9HEMI</name>
<protein>
    <recommendedName>
        <fullName evidence="1">DDE-1 domain-containing protein</fullName>
    </recommendedName>
</protein>
<evidence type="ECO:0000313" key="2">
    <source>
        <dbReference type="EMBL" id="JAS38821.1"/>
    </source>
</evidence>
<feature type="domain" description="DDE-1" evidence="1">
    <location>
        <begin position="2"/>
        <end position="138"/>
    </location>
</feature>
<dbReference type="InterPro" id="IPR004875">
    <property type="entry name" value="DDE_SF_endonuclease_dom"/>
</dbReference>
<dbReference type="PANTHER" id="PTHR19303:SF16">
    <property type="entry name" value="JERKY PROTEIN HOMOLOG-LIKE"/>
    <property type="match status" value="1"/>
</dbReference>
<dbReference type="AlphaFoldDB" id="A0A1B6ELN4"/>
<dbReference type="EMBL" id="GECZ01030948">
    <property type="protein sequence ID" value="JAS38821.1"/>
    <property type="molecule type" value="Transcribed_RNA"/>
</dbReference>
<accession>A0A1B6ELN4</accession>
<gene>
    <name evidence="2" type="ORF">g.16218</name>
</gene>
<dbReference type="InterPro" id="IPR050863">
    <property type="entry name" value="CenT-Element_Derived"/>
</dbReference>
<organism evidence="2">
    <name type="scientific">Cuerna arida</name>
    <dbReference type="NCBI Taxonomy" id="1464854"/>
    <lineage>
        <taxon>Eukaryota</taxon>
        <taxon>Metazoa</taxon>
        <taxon>Ecdysozoa</taxon>
        <taxon>Arthropoda</taxon>
        <taxon>Hexapoda</taxon>
        <taxon>Insecta</taxon>
        <taxon>Pterygota</taxon>
        <taxon>Neoptera</taxon>
        <taxon>Paraneoptera</taxon>
        <taxon>Hemiptera</taxon>
        <taxon>Auchenorrhyncha</taxon>
        <taxon>Membracoidea</taxon>
        <taxon>Cicadellidae</taxon>
        <taxon>Cicadellinae</taxon>
        <taxon>Proconiini</taxon>
        <taxon>Cuerna</taxon>
    </lineage>
</organism>
<evidence type="ECO:0000259" key="1">
    <source>
        <dbReference type="Pfam" id="PF03184"/>
    </source>
</evidence>
<reference evidence="2" key="1">
    <citation type="submission" date="2015-11" db="EMBL/GenBank/DDBJ databases">
        <title>De novo transcriptome assembly of four potential Pierce s Disease insect vectors from Arizona vineyards.</title>
        <authorList>
            <person name="Tassone E.E."/>
        </authorList>
    </citation>
    <scope>NUCLEOTIDE SEQUENCE</scope>
</reference>